<gene>
    <name evidence="12" type="ORF">N7458_000123</name>
</gene>
<feature type="transmembrane region" description="Helical" evidence="11">
    <location>
        <begin position="131"/>
        <end position="149"/>
    </location>
</feature>
<keyword evidence="7 11" id="KW-1133">Transmembrane helix</keyword>
<keyword evidence="3" id="KW-0600">Photoreceptor protein</keyword>
<comment type="similarity">
    <text evidence="2">Belongs to the archaeal/bacterial/fungal opsin family.</text>
</comment>
<dbReference type="GO" id="GO:0007602">
    <property type="term" value="P:phototransduction"/>
    <property type="evidence" value="ECO:0007669"/>
    <property type="project" value="UniProtKB-KW"/>
</dbReference>
<evidence type="ECO:0000313" key="13">
    <source>
        <dbReference type="Proteomes" id="UP001213681"/>
    </source>
</evidence>
<evidence type="ECO:0000256" key="5">
    <source>
        <dbReference type="ARBA" id="ARBA00022692"/>
    </source>
</evidence>
<feature type="transmembrane region" description="Helical" evidence="11">
    <location>
        <begin position="218"/>
        <end position="240"/>
    </location>
</feature>
<proteinExistence type="inferred from homology"/>
<evidence type="ECO:0000256" key="9">
    <source>
        <dbReference type="ARBA" id="ARBA00023136"/>
    </source>
</evidence>
<dbReference type="EMBL" id="JAPVEA010000001">
    <property type="protein sequence ID" value="KAJ5464437.1"/>
    <property type="molecule type" value="Genomic_DNA"/>
</dbReference>
<feature type="transmembrane region" description="Helical" evidence="11">
    <location>
        <begin position="76"/>
        <end position="95"/>
    </location>
</feature>
<evidence type="ECO:0000256" key="7">
    <source>
        <dbReference type="ARBA" id="ARBA00022989"/>
    </source>
</evidence>
<evidence type="ECO:0000256" key="6">
    <source>
        <dbReference type="ARBA" id="ARBA00022925"/>
    </source>
</evidence>
<evidence type="ECO:0000256" key="4">
    <source>
        <dbReference type="ARBA" id="ARBA00022606"/>
    </source>
</evidence>
<name>A0AAD6CH67_9EURO</name>
<evidence type="ECO:0000256" key="1">
    <source>
        <dbReference type="ARBA" id="ARBA00004141"/>
    </source>
</evidence>
<keyword evidence="13" id="KW-1185">Reference proteome</keyword>
<evidence type="ECO:0000256" key="3">
    <source>
        <dbReference type="ARBA" id="ARBA00022543"/>
    </source>
</evidence>
<dbReference type="Gene3D" id="1.20.1070.10">
    <property type="entry name" value="Rhodopsin 7-helix transmembrane proteins"/>
    <property type="match status" value="1"/>
</dbReference>
<dbReference type="SUPFAM" id="SSF81321">
    <property type="entry name" value="Family A G protein-coupled receptor-like"/>
    <property type="match status" value="1"/>
</dbReference>
<keyword evidence="5 11" id="KW-0812">Transmembrane</keyword>
<keyword evidence="9 11" id="KW-0472">Membrane</keyword>
<comment type="caution">
    <text evidence="12">The sequence shown here is derived from an EMBL/GenBank/DDBJ whole genome shotgun (WGS) entry which is preliminary data.</text>
</comment>
<evidence type="ECO:0008006" key="14">
    <source>
        <dbReference type="Google" id="ProtNLM"/>
    </source>
</evidence>
<dbReference type="Proteomes" id="UP001213681">
    <property type="component" value="Unassembled WGS sequence"/>
</dbReference>
<feature type="transmembrane region" description="Helical" evidence="11">
    <location>
        <begin position="180"/>
        <end position="197"/>
    </location>
</feature>
<dbReference type="PRINTS" id="PR00251">
    <property type="entry name" value="BACTRLOPSIN"/>
</dbReference>
<keyword evidence="8" id="KW-0157">Chromophore</keyword>
<dbReference type="GO" id="GO:0009881">
    <property type="term" value="F:photoreceptor activity"/>
    <property type="evidence" value="ECO:0007669"/>
    <property type="project" value="UniProtKB-KW"/>
</dbReference>
<dbReference type="GeneID" id="81593760"/>
<evidence type="ECO:0000256" key="2">
    <source>
        <dbReference type="ARBA" id="ARBA00008130"/>
    </source>
</evidence>
<dbReference type="InterPro" id="IPR001425">
    <property type="entry name" value="Arc/bac/fun_rhodopsins"/>
</dbReference>
<keyword evidence="6" id="KW-0681">Retinal protein</keyword>
<dbReference type="GO" id="GO:0005886">
    <property type="term" value="C:plasma membrane"/>
    <property type="evidence" value="ECO:0007669"/>
    <property type="project" value="TreeGrafter"/>
</dbReference>
<dbReference type="Pfam" id="PF01036">
    <property type="entry name" value="Bac_rhodopsin"/>
    <property type="match status" value="1"/>
</dbReference>
<feature type="transmembrane region" description="Helical" evidence="11">
    <location>
        <begin position="48"/>
        <end position="67"/>
    </location>
</feature>
<dbReference type="CDD" id="cd15028">
    <property type="entry name" value="7tm_Opsin-1_euk"/>
    <property type="match status" value="1"/>
</dbReference>
<accession>A0AAD6CH67</accession>
<feature type="transmembrane region" description="Helical" evidence="11">
    <location>
        <begin position="156"/>
        <end position="174"/>
    </location>
</feature>
<evidence type="ECO:0000256" key="10">
    <source>
        <dbReference type="ARBA" id="ARBA00023170"/>
    </source>
</evidence>
<evidence type="ECO:0000256" key="11">
    <source>
        <dbReference type="SAM" id="Phobius"/>
    </source>
</evidence>
<dbReference type="SMART" id="SM01021">
    <property type="entry name" value="Bac_rhodopsin"/>
    <property type="match status" value="1"/>
</dbReference>
<dbReference type="RefSeq" id="XP_056771284.1">
    <property type="nucleotide sequence ID" value="XM_056903517.1"/>
</dbReference>
<keyword evidence="4" id="KW-0716">Sensory transduction</keyword>
<protein>
    <recommendedName>
        <fullName evidence="14">Opsin</fullName>
    </recommendedName>
</protein>
<organism evidence="12 13">
    <name type="scientific">Penicillium daleae</name>
    <dbReference type="NCBI Taxonomy" id="63821"/>
    <lineage>
        <taxon>Eukaryota</taxon>
        <taxon>Fungi</taxon>
        <taxon>Dikarya</taxon>
        <taxon>Ascomycota</taxon>
        <taxon>Pezizomycotina</taxon>
        <taxon>Eurotiomycetes</taxon>
        <taxon>Eurotiomycetidae</taxon>
        <taxon>Eurotiales</taxon>
        <taxon>Aspergillaceae</taxon>
        <taxon>Penicillium</taxon>
    </lineage>
</organism>
<reference evidence="12" key="2">
    <citation type="journal article" date="2023" name="IMA Fungus">
        <title>Comparative genomic study of the Penicillium genus elucidates a diverse pangenome and 15 lateral gene transfer events.</title>
        <authorList>
            <person name="Petersen C."/>
            <person name="Sorensen T."/>
            <person name="Nielsen M.R."/>
            <person name="Sondergaard T.E."/>
            <person name="Sorensen J.L."/>
            <person name="Fitzpatrick D.A."/>
            <person name="Frisvad J.C."/>
            <person name="Nielsen K.L."/>
        </authorList>
    </citation>
    <scope>NUCLEOTIDE SEQUENCE</scope>
    <source>
        <strain evidence="12">IBT 16125</strain>
    </source>
</reference>
<sequence length="306" mass="33095">MMVPNDFDPFVKGTPSLPITTPTSVAPIPTVIPGVPLFQDLHDTGKRTLWVVTVLMGISSLVFYTLAARAPLSKRVLHTLTSLITTLSFLTYLALSTGEGITYKHATTTHHHKHVPNTTDDLFRQVLWLRYLNWALTTPLLLINFALISGLPGGHLLTAIAANFVMLAAGVLGTFAGHTAMRWVWLVISCLAFLVMLHHGGFHAQRAARGKDAQTRRFFGALSGSGFVAFALFPIALAAGSLALKISVDVETVLYAIQDIFTQGLLGYWLLLAHDSAQGITLYVDGFWSSGVGNEGAIRITEEDGA</sequence>
<evidence type="ECO:0000256" key="8">
    <source>
        <dbReference type="ARBA" id="ARBA00022991"/>
    </source>
</evidence>
<feature type="transmembrane region" description="Helical" evidence="11">
    <location>
        <begin position="252"/>
        <end position="272"/>
    </location>
</feature>
<dbReference type="FunFam" id="1.20.1070.10:FF:000160">
    <property type="entry name" value="Related to Opsin-1"/>
    <property type="match status" value="1"/>
</dbReference>
<dbReference type="PANTHER" id="PTHR28286:SF2">
    <property type="entry name" value="BACTERIORHODOPSIN _OPSIN, NOPA (EUROFUNG)"/>
    <property type="match status" value="1"/>
</dbReference>
<dbReference type="AlphaFoldDB" id="A0AAD6CH67"/>
<dbReference type="GO" id="GO:0005783">
    <property type="term" value="C:endoplasmic reticulum"/>
    <property type="evidence" value="ECO:0007669"/>
    <property type="project" value="TreeGrafter"/>
</dbReference>
<dbReference type="PANTHER" id="PTHR28286">
    <property type="match status" value="1"/>
</dbReference>
<reference evidence="12" key="1">
    <citation type="submission" date="2022-12" db="EMBL/GenBank/DDBJ databases">
        <authorList>
            <person name="Petersen C."/>
        </authorList>
    </citation>
    <scope>NUCLEOTIDE SEQUENCE</scope>
    <source>
        <strain evidence="12">IBT 16125</strain>
    </source>
</reference>
<evidence type="ECO:0000313" key="12">
    <source>
        <dbReference type="EMBL" id="KAJ5464437.1"/>
    </source>
</evidence>
<comment type="subcellular location">
    <subcellularLocation>
        <location evidence="1">Membrane</location>
        <topology evidence="1">Multi-pass membrane protein</topology>
    </subcellularLocation>
</comment>
<keyword evidence="10" id="KW-0675">Receptor</keyword>